<dbReference type="AlphaFoldDB" id="A0A5C4N1N8"/>
<dbReference type="EMBL" id="VDFR01000016">
    <property type="protein sequence ID" value="TNC50372.1"/>
    <property type="molecule type" value="Genomic_DNA"/>
</dbReference>
<name>A0A5C4N1N8_9ACTN</name>
<dbReference type="Pfam" id="PF01593">
    <property type="entry name" value="Amino_oxidase"/>
    <property type="match status" value="1"/>
</dbReference>
<evidence type="ECO:0000313" key="3">
    <source>
        <dbReference type="EMBL" id="TNC50372.1"/>
    </source>
</evidence>
<gene>
    <name evidence="3" type="ORF">FHE65_03660</name>
    <name evidence="2" type="ORF">FHE65_10645</name>
</gene>
<evidence type="ECO:0000313" key="2">
    <source>
        <dbReference type="EMBL" id="TNC47072.1"/>
    </source>
</evidence>
<dbReference type="Gene3D" id="3.50.50.60">
    <property type="entry name" value="FAD/NAD(P)-binding domain"/>
    <property type="match status" value="1"/>
</dbReference>
<comment type="caution">
    <text evidence="3">The sequence shown here is derived from an EMBL/GenBank/DDBJ whole genome shotgun (WGS) entry which is preliminary data.</text>
</comment>
<dbReference type="Proteomes" id="UP000306740">
    <property type="component" value="Unassembled WGS sequence"/>
</dbReference>
<dbReference type="PANTHER" id="PTHR42923">
    <property type="entry name" value="PROTOPORPHYRINOGEN OXIDASE"/>
    <property type="match status" value="1"/>
</dbReference>
<accession>A0A5C4N1N8</accession>
<dbReference type="EMBL" id="VDFR01000048">
    <property type="protein sequence ID" value="TNC47072.1"/>
    <property type="molecule type" value="Genomic_DNA"/>
</dbReference>
<proteinExistence type="predicted"/>
<reference evidence="3 4" key="1">
    <citation type="submission" date="2019-05" db="EMBL/GenBank/DDBJ databases">
        <title>Mumia sp. nov., isolated from the intestinal contents of plateau pika (Ochotona curzoniae) in the Qinghai-Tibet plateau of China.</title>
        <authorList>
            <person name="Tian Z."/>
        </authorList>
    </citation>
    <scope>NUCLEOTIDE SEQUENCE [LARGE SCALE GENOMIC DNA]</scope>
    <source>
        <strain evidence="4">527</strain>
        <strain evidence="3">Z527</strain>
    </source>
</reference>
<organism evidence="3 4">
    <name type="scientific">Mumia zhuanghuii</name>
    <dbReference type="NCBI Taxonomy" id="2585211"/>
    <lineage>
        <taxon>Bacteria</taxon>
        <taxon>Bacillati</taxon>
        <taxon>Actinomycetota</taxon>
        <taxon>Actinomycetes</taxon>
        <taxon>Propionibacteriales</taxon>
        <taxon>Nocardioidaceae</taxon>
        <taxon>Mumia</taxon>
    </lineage>
</organism>
<dbReference type="OrthoDB" id="20837at2"/>
<dbReference type="InterPro" id="IPR036188">
    <property type="entry name" value="FAD/NAD-bd_sf"/>
</dbReference>
<dbReference type="Gene3D" id="1.10.405.10">
    <property type="entry name" value="Guanine Nucleotide Dissociation Inhibitor, domain 1"/>
    <property type="match status" value="1"/>
</dbReference>
<dbReference type="Gene3D" id="3.90.660.10">
    <property type="match status" value="1"/>
</dbReference>
<dbReference type="PANTHER" id="PTHR42923:SF17">
    <property type="entry name" value="AMINE OXIDASE DOMAIN-CONTAINING PROTEIN"/>
    <property type="match status" value="1"/>
</dbReference>
<dbReference type="SUPFAM" id="SSF51905">
    <property type="entry name" value="FAD/NAD(P)-binding domain"/>
    <property type="match status" value="1"/>
</dbReference>
<dbReference type="InterPro" id="IPR050464">
    <property type="entry name" value="Zeta_carotene_desat/Oxidored"/>
</dbReference>
<feature type="domain" description="Amine oxidase" evidence="1">
    <location>
        <begin position="12"/>
        <end position="278"/>
    </location>
</feature>
<evidence type="ECO:0000259" key="1">
    <source>
        <dbReference type="Pfam" id="PF01593"/>
    </source>
</evidence>
<protein>
    <submittedName>
        <fullName evidence="3">FAD-dependent oxidoreductase</fullName>
    </submittedName>
</protein>
<sequence length="419" mass="45570">MRRRAAVIGAGVSGLTAAYLLQRTYDVTVYEADDRLGGHAHTHDLIDTHGRTVGVDSGFIVHNQRTYPHLVRLFDELGVATQASEMSMSVRCDGCGLEYAGARGMTGLVPTTAHLRRGAYLRMLADVPRFHRAARAHLARGDQAMTLGAFLDHHHVSAYTRQHFVVPLVSSVWSCDAETASEYPAAYLFEFLSHHGMLSVTGSPPWKTVVGGSARYVERLAKGLTATHTALPVRAVARAGDGVVVHDADGDSTRFDVAVVATHADDALGLLADPTPAQTAALGPWRYSRNATVLHTDDRVMPRSPRAAASWNYRIPTCDARSSAVRVSYDMNRLQRLDPEPRWFITLNDDGSTVSEDTVLARMDYAHPIFTPESVATQPLLPTLNDGVLAFAGAYQGWGFHEDGCRSGVQAAESLGVRW</sequence>
<dbReference type="GO" id="GO:0016491">
    <property type="term" value="F:oxidoreductase activity"/>
    <property type="evidence" value="ECO:0007669"/>
    <property type="project" value="InterPro"/>
</dbReference>
<dbReference type="InterPro" id="IPR002937">
    <property type="entry name" value="Amino_oxidase"/>
</dbReference>
<evidence type="ECO:0000313" key="4">
    <source>
        <dbReference type="Proteomes" id="UP000306740"/>
    </source>
</evidence>
<dbReference type="RefSeq" id="WP_139105302.1">
    <property type="nucleotide sequence ID" value="NZ_VDFR01000016.1"/>
</dbReference>